<keyword evidence="5" id="KW-0238">DNA-binding</keyword>
<evidence type="ECO:0000313" key="12">
    <source>
        <dbReference type="Proteomes" id="UP001408356"/>
    </source>
</evidence>
<gene>
    <name evidence="11" type="ORF">SUNI508_05777</name>
</gene>
<comment type="function">
    <text evidence="1">Putative transcription factor.</text>
</comment>
<evidence type="ECO:0000256" key="4">
    <source>
        <dbReference type="ARBA" id="ARBA00023015"/>
    </source>
</evidence>
<dbReference type="Proteomes" id="UP001408356">
    <property type="component" value="Unassembled WGS sequence"/>
</dbReference>
<dbReference type="InterPro" id="IPR050936">
    <property type="entry name" value="AP-1-like"/>
</dbReference>
<evidence type="ECO:0000256" key="9">
    <source>
        <dbReference type="SAM" id="MobiDB-lite"/>
    </source>
</evidence>
<keyword evidence="7" id="KW-0539">Nucleus</keyword>
<evidence type="ECO:0000256" key="2">
    <source>
        <dbReference type="ARBA" id="ARBA00004123"/>
    </source>
</evidence>
<evidence type="ECO:0000259" key="10">
    <source>
        <dbReference type="PROSITE" id="PS50217"/>
    </source>
</evidence>
<feature type="compositionally biased region" description="Low complexity" evidence="9">
    <location>
        <begin position="57"/>
        <end position="70"/>
    </location>
</feature>
<feature type="domain" description="BZIP" evidence="10">
    <location>
        <begin position="91"/>
        <end position="145"/>
    </location>
</feature>
<dbReference type="PANTHER" id="PTHR40621">
    <property type="entry name" value="TRANSCRIPTION FACTOR KAPC-RELATED"/>
    <property type="match status" value="1"/>
</dbReference>
<dbReference type="PROSITE" id="PS50217">
    <property type="entry name" value="BZIP"/>
    <property type="match status" value="1"/>
</dbReference>
<keyword evidence="6" id="KW-0804">Transcription</keyword>
<comment type="subcellular location">
    <subcellularLocation>
        <location evidence="2">Nucleus</location>
    </subcellularLocation>
</comment>
<evidence type="ECO:0000256" key="7">
    <source>
        <dbReference type="ARBA" id="ARBA00023242"/>
    </source>
</evidence>
<feature type="region of interest" description="Disordered" evidence="9">
    <location>
        <begin position="1"/>
        <end position="33"/>
    </location>
</feature>
<evidence type="ECO:0000256" key="6">
    <source>
        <dbReference type="ARBA" id="ARBA00023163"/>
    </source>
</evidence>
<evidence type="ECO:0000256" key="8">
    <source>
        <dbReference type="ARBA" id="ARBA00044067"/>
    </source>
</evidence>
<comment type="similarity">
    <text evidence="3">Belongs to the bZIP family.</text>
</comment>
<evidence type="ECO:0000313" key="11">
    <source>
        <dbReference type="EMBL" id="KAK9421542.1"/>
    </source>
</evidence>
<dbReference type="Gene3D" id="1.20.5.170">
    <property type="match status" value="1"/>
</dbReference>
<feature type="region of interest" description="Disordered" evidence="9">
    <location>
        <begin position="48"/>
        <end position="108"/>
    </location>
</feature>
<dbReference type="SUPFAM" id="SSF57959">
    <property type="entry name" value="Leucine zipper domain"/>
    <property type="match status" value="1"/>
</dbReference>
<dbReference type="InterPro" id="IPR004827">
    <property type="entry name" value="bZIP"/>
</dbReference>
<name>A0ABR2V3S2_9PEZI</name>
<sequence>MDNYDFPSSANSYPYMYQDSESQLESSASASPMESTLYSQYISYPGIDPSFEHGDVSGESTPSETSEQTTQKPKRKRENRYKNAPPSVLSRRRAQNRASQRAYRERKDQRIKDLEDLLTEAQQRNDVLNQAYSTLQSEYLKLKTEQDIVTATQYHHPPGLNFDPTIGTTSGVQVDGVDLDLYLCDDGVVYTM</sequence>
<evidence type="ECO:0000256" key="5">
    <source>
        <dbReference type="ARBA" id="ARBA00023125"/>
    </source>
</evidence>
<accession>A0ABR2V3S2</accession>
<organism evidence="11 12">
    <name type="scientific">Seiridium unicorne</name>
    <dbReference type="NCBI Taxonomy" id="138068"/>
    <lineage>
        <taxon>Eukaryota</taxon>
        <taxon>Fungi</taxon>
        <taxon>Dikarya</taxon>
        <taxon>Ascomycota</taxon>
        <taxon>Pezizomycotina</taxon>
        <taxon>Sordariomycetes</taxon>
        <taxon>Xylariomycetidae</taxon>
        <taxon>Amphisphaeriales</taxon>
        <taxon>Sporocadaceae</taxon>
        <taxon>Seiridium</taxon>
    </lineage>
</organism>
<protein>
    <recommendedName>
        <fullName evidence="8">Putative transcription factor kapC</fullName>
    </recommendedName>
</protein>
<evidence type="ECO:0000256" key="1">
    <source>
        <dbReference type="ARBA" id="ARBA00004049"/>
    </source>
</evidence>
<evidence type="ECO:0000256" key="3">
    <source>
        <dbReference type="ARBA" id="ARBA00007163"/>
    </source>
</evidence>
<dbReference type="SMART" id="SM00338">
    <property type="entry name" value="BRLZ"/>
    <property type="match status" value="1"/>
</dbReference>
<feature type="compositionally biased region" description="Polar residues" evidence="9">
    <location>
        <begin position="1"/>
        <end position="12"/>
    </location>
</feature>
<reference evidence="11 12" key="1">
    <citation type="journal article" date="2024" name="J. Plant Pathol.">
        <title>Sequence and assembly of the genome of Seiridium unicorne, isolate CBS 538.82, causal agent of cypress canker disease.</title>
        <authorList>
            <person name="Scali E."/>
            <person name="Rocca G.D."/>
            <person name="Danti R."/>
            <person name="Garbelotto M."/>
            <person name="Barberini S."/>
            <person name="Baroncelli R."/>
            <person name="Emiliani G."/>
        </authorList>
    </citation>
    <scope>NUCLEOTIDE SEQUENCE [LARGE SCALE GENOMIC DNA]</scope>
    <source>
        <strain evidence="11 12">BM-138-508</strain>
    </source>
</reference>
<dbReference type="CDD" id="cd14688">
    <property type="entry name" value="bZIP_YAP"/>
    <property type="match status" value="1"/>
</dbReference>
<feature type="compositionally biased region" description="Low complexity" evidence="9">
    <location>
        <begin position="20"/>
        <end position="31"/>
    </location>
</feature>
<dbReference type="PROSITE" id="PS00036">
    <property type="entry name" value="BZIP_BASIC"/>
    <property type="match status" value="1"/>
</dbReference>
<keyword evidence="12" id="KW-1185">Reference proteome</keyword>
<dbReference type="PANTHER" id="PTHR40621:SF11">
    <property type="entry name" value="TRANSCRIPTION FACTOR KAPC-RELATED"/>
    <property type="match status" value="1"/>
</dbReference>
<dbReference type="Pfam" id="PF00170">
    <property type="entry name" value="bZIP_1"/>
    <property type="match status" value="1"/>
</dbReference>
<dbReference type="InterPro" id="IPR046347">
    <property type="entry name" value="bZIP_sf"/>
</dbReference>
<dbReference type="EMBL" id="JARVKF010000179">
    <property type="protein sequence ID" value="KAK9421542.1"/>
    <property type="molecule type" value="Genomic_DNA"/>
</dbReference>
<comment type="caution">
    <text evidence="11">The sequence shown here is derived from an EMBL/GenBank/DDBJ whole genome shotgun (WGS) entry which is preliminary data.</text>
</comment>
<keyword evidence="4" id="KW-0805">Transcription regulation</keyword>
<proteinExistence type="inferred from homology"/>